<accession>A0A1N6XU86</accession>
<name>A0A1N6XU86_9BACI</name>
<dbReference type="AlphaFoldDB" id="A0A1N6XU86"/>
<evidence type="ECO:0000313" key="2">
    <source>
        <dbReference type="EMBL" id="SIR05769.1"/>
    </source>
</evidence>
<organism evidence="2 3">
    <name type="scientific">Domibacillus enclensis</name>
    <dbReference type="NCBI Taxonomy" id="1017273"/>
    <lineage>
        <taxon>Bacteria</taxon>
        <taxon>Bacillati</taxon>
        <taxon>Bacillota</taxon>
        <taxon>Bacilli</taxon>
        <taxon>Bacillales</taxon>
        <taxon>Bacillaceae</taxon>
        <taxon>Domibacillus</taxon>
    </lineage>
</organism>
<reference evidence="1" key="3">
    <citation type="submission" date="2017-03" db="EMBL/GenBank/DDBJ databases">
        <authorList>
            <person name="Dastager S.G."/>
            <person name="Neurgaonkar P.S."/>
            <person name="Dharne M.S."/>
        </authorList>
    </citation>
    <scope>NUCLEOTIDE SEQUENCE</scope>
    <source>
        <strain evidence="1">DSM 25145</strain>
    </source>
</reference>
<reference evidence="4" key="2">
    <citation type="submission" date="2017-03" db="EMBL/GenBank/DDBJ databases">
        <title>Bacillus sp. V-88(T) DSM27956, whole genome shotgun sequencing project.</title>
        <authorList>
            <person name="Dastager S.G."/>
            <person name="Neurgaonkar P.S."/>
            <person name="Dharne M.S."/>
        </authorList>
    </citation>
    <scope>NUCLEOTIDE SEQUENCE [LARGE SCALE GENOMIC DNA]</scope>
    <source>
        <strain evidence="4">DSM 25145</strain>
    </source>
</reference>
<keyword evidence="4" id="KW-1185">Reference proteome</keyword>
<sequence>MDRNRCFDGRKNGGMTGIAASLTGFLVFQSSDTGFRSIQQKIRSTTTKPIQREADGLYYYNL</sequence>
<reference evidence="2 3" key="1">
    <citation type="submission" date="2017-01" db="EMBL/GenBank/DDBJ databases">
        <authorList>
            <person name="Mah S.A."/>
            <person name="Swanson W.J."/>
            <person name="Moy G.W."/>
            <person name="Vacquier V.D."/>
        </authorList>
    </citation>
    <scope>NUCLEOTIDE SEQUENCE [LARGE SCALE GENOMIC DNA]</scope>
    <source>
        <strain evidence="2 3">NIO-1016</strain>
    </source>
</reference>
<evidence type="ECO:0000313" key="1">
    <source>
        <dbReference type="EMBL" id="OXS77429.1"/>
    </source>
</evidence>
<dbReference type="Proteomes" id="UP000215545">
    <property type="component" value="Unassembled WGS sequence"/>
</dbReference>
<protein>
    <submittedName>
        <fullName evidence="2">Uncharacterized protein</fullName>
    </submittedName>
</protein>
<dbReference type="STRING" id="1017273.SAMN05443094_10554"/>
<evidence type="ECO:0000313" key="3">
    <source>
        <dbReference type="Proteomes" id="UP000186385"/>
    </source>
</evidence>
<dbReference type="EMBL" id="FTLX01000005">
    <property type="protein sequence ID" value="SIR05769.1"/>
    <property type="molecule type" value="Genomic_DNA"/>
</dbReference>
<dbReference type="Proteomes" id="UP000186385">
    <property type="component" value="Unassembled WGS sequence"/>
</dbReference>
<gene>
    <name evidence="1" type="ORF">B1B05_11340</name>
    <name evidence="2" type="ORF">SAMN05443094_10554</name>
</gene>
<dbReference type="RefSeq" id="WP_045849217.1">
    <property type="nucleotide sequence ID" value="NZ_FTLX01000005.1"/>
</dbReference>
<evidence type="ECO:0000313" key="4">
    <source>
        <dbReference type="Proteomes" id="UP000215545"/>
    </source>
</evidence>
<dbReference type="EMBL" id="MWSK01000005">
    <property type="protein sequence ID" value="OXS77429.1"/>
    <property type="molecule type" value="Genomic_DNA"/>
</dbReference>
<proteinExistence type="predicted"/>